<dbReference type="InterPro" id="IPR043739">
    <property type="entry name" value="DUF5684"/>
</dbReference>
<sequence length="154" mass="17081">MENYDPQSAGLFAALFTVFLIPGLVIWLISIIGMWKVYEKAGKPGWASIIPIYNVIVMLEIIGKPVWWLLLLLVPCVNIIFGIWIINLLSKSFGQSEGFTVGLLLLPMIFYPVLGFGNYRYVGPAGAGFAGYKPYDPGLDYKDPFNPTPPPPQV</sequence>
<reference evidence="3" key="1">
    <citation type="journal article" date="2019" name="Int. J. Syst. Evol. Microbiol.">
        <title>The Global Catalogue of Microorganisms (GCM) 10K type strain sequencing project: providing services to taxonomists for standard genome sequencing and annotation.</title>
        <authorList>
            <consortium name="The Broad Institute Genomics Platform"/>
            <consortium name="The Broad Institute Genome Sequencing Center for Infectious Disease"/>
            <person name="Wu L."/>
            <person name="Ma J."/>
        </authorList>
    </citation>
    <scope>NUCLEOTIDE SEQUENCE [LARGE SCALE GENOMIC DNA]</scope>
    <source>
        <strain evidence="3">CCUG 61484</strain>
    </source>
</reference>
<proteinExistence type="predicted"/>
<dbReference type="EMBL" id="JBHTHZ010000012">
    <property type="protein sequence ID" value="MFD0794551.1"/>
    <property type="molecule type" value="Genomic_DNA"/>
</dbReference>
<name>A0ABW3AVH0_9SPHI</name>
<keyword evidence="1" id="KW-1133">Transmembrane helix</keyword>
<evidence type="ECO:0000313" key="3">
    <source>
        <dbReference type="Proteomes" id="UP001597010"/>
    </source>
</evidence>
<dbReference type="RefSeq" id="WP_377116004.1">
    <property type="nucleotide sequence ID" value="NZ_JBHTHZ010000012.1"/>
</dbReference>
<accession>A0ABW3AVH0</accession>
<feature type="transmembrane region" description="Helical" evidence="1">
    <location>
        <begin position="45"/>
        <end position="62"/>
    </location>
</feature>
<comment type="caution">
    <text evidence="2">The sequence shown here is derived from an EMBL/GenBank/DDBJ whole genome shotgun (WGS) entry which is preliminary data.</text>
</comment>
<evidence type="ECO:0000256" key="1">
    <source>
        <dbReference type="SAM" id="Phobius"/>
    </source>
</evidence>
<dbReference type="Proteomes" id="UP001597010">
    <property type="component" value="Unassembled WGS sequence"/>
</dbReference>
<keyword evidence="3" id="KW-1185">Reference proteome</keyword>
<feature type="transmembrane region" description="Helical" evidence="1">
    <location>
        <begin position="12"/>
        <end position="33"/>
    </location>
</feature>
<organism evidence="2 3">
    <name type="scientific">Mucilaginibacter litoreus</name>
    <dbReference type="NCBI Taxonomy" id="1048221"/>
    <lineage>
        <taxon>Bacteria</taxon>
        <taxon>Pseudomonadati</taxon>
        <taxon>Bacteroidota</taxon>
        <taxon>Sphingobacteriia</taxon>
        <taxon>Sphingobacteriales</taxon>
        <taxon>Sphingobacteriaceae</taxon>
        <taxon>Mucilaginibacter</taxon>
    </lineage>
</organism>
<evidence type="ECO:0000313" key="2">
    <source>
        <dbReference type="EMBL" id="MFD0794551.1"/>
    </source>
</evidence>
<feature type="transmembrane region" description="Helical" evidence="1">
    <location>
        <begin position="101"/>
        <end position="119"/>
    </location>
</feature>
<gene>
    <name evidence="2" type="ORF">ACFQZX_13070</name>
</gene>
<keyword evidence="1" id="KW-0812">Transmembrane</keyword>
<dbReference type="Pfam" id="PF18936">
    <property type="entry name" value="DUF5684"/>
    <property type="match status" value="1"/>
</dbReference>
<feature type="transmembrane region" description="Helical" evidence="1">
    <location>
        <begin position="68"/>
        <end position="89"/>
    </location>
</feature>
<keyword evidence="1" id="KW-0472">Membrane</keyword>
<protein>
    <submittedName>
        <fullName evidence="2">DUF5684 domain-containing protein</fullName>
    </submittedName>
</protein>